<evidence type="ECO:0000313" key="4">
    <source>
        <dbReference type="Proteomes" id="UP000663829"/>
    </source>
</evidence>
<evidence type="ECO:0008006" key="5">
    <source>
        <dbReference type="Google" id="ProtNLM"/>
    </source>
</evidence>
<dbReference type="OrthoDB" id="1045822at2759"/>
<protein>
    <recommendedName>
        <fullName evidence="5">PLAC8 family protein</fullName>
    </recommendedName>
</protein>
<dbReference type="PANTHER" id="PTHR15907">
    <property type="entry name" value="DUF614 FAMILY PROTEIN-RELATED"/>
    <property type="match status" value="1"/>
</dbReference>
<evidence type="ECO:0000313" key="2">
    <source>
        <dbReference type="EMBL" id="CAF1097828.1"/>
    </source>
</evidence>
<keyword evidence="4" id="KW-1185">Reference proteome</keyword>
<evidence type="ECO:0000256" key="1">
    <source>
        <dbReference type="ARBA" id="ARBA00009024"/>
    </source>
</evidence>
<gene>
    <name evidence="2" type="ORF">GPM918_LOCUS18593</name>
    <name evidence="3" type="ORF">SRO942_LOCUS18590</name>
</gene>
<comment type="similarity">
    <text evidence="1">Belongs to the cornifelin family.</text>
</comment>
<comment type="caution">
    <text evidence="2">The sequence shown here is derived from an EMBL/GenBank/DDBJ whole genome shotgun (WGS) entry which is preliminary data.</text>
</comment>
<dbReference type="Proteomes" id="UP000663829">
    <property type="component" value="Unassembled WGS sequence"/>
</dbReference>
<name>A0A814NTR1_9BILA</name>
<accession>A0A814NTR1</accession>
<organism evidence="2 4">
    <name type="scientific">Didymodactylos carnosus</name>
    <dbReference type="NCBI Taxonomy" id="1234261"/>
    <lineage>
        <taxon>Eukaryota</taxon>
        <taxon>Metazoa</taxon>
        <taxon>Spiralia</taxon>
        <taxon>Gnathifera</taxon>
        <taxon>Rotifera</taxon>
        <taxon>Eurotatoria</taxon>
        <taxon>Bdelloidea</taxon>
        <taxon>Philodinida</taxon>
        <taxon>Philodinidae</taxon>
        <taxon>Didymodactylos</taxon>
    </lineage>
</organism>
<dbReference type="AlphaFoldDB" id="A0A814NTR1"/>
<sequence length="116" mass="12671">MSGQWGSSLFACFDDKNLCLKGAFCPCLVFGENQEKLGGDYTKEAVLYCLIGALYAAVTNKRRDLRQRYGLVEDPNDFLATCCCGGCANCQEAREIQKRGGSSGPAPVSSQPRRQF</sequence>
<dbReference type="Pfam" id="PF04749">
    <property type="entry name" value="PLAC8"/>
    <property type="match status" value="1"/>
</dbReference>
<dbReference type="EMBL" id="CAJNOQ010005413">
    <property type="protein sequence ID" value="CAF1097828.1"/>
    <property type="molecule type" value="Genomic_DNA"/>
</dbReference>
<reference evidence="2" key="1">
    <citation type="submission" date="2021-02" db="EMBL/GenBank/DDBJ databases">
        <authorList>
            <person name="Nowell W R."/>
        </authorList>
    </citation>
    <scope>NUCLEOTIDE SEQUENCE</scope>
</reference>
<evidence type="ECO:0000313" key="3">
    <source>
        <dbReference type="EMBL" id="CAF3862916.1"/>
    </source>
</evidence>
<proteinExistence type="inferred from homology"/>
<dbReference type="EMBL" id="CAJOBC010005413">
    <property type="protein sequence ID" value="CAF3862916.1"/>
    <property type="molecule type" value="Genomic_DNA"/>
</dbReference>
<dbReference type="Proteomes" id="UP000681722">
    <property type="component" value="Unassembled WGS sequence"/>
</dbReference>
<dbReference type="InterPro" id="IPR006461">
    <property type="entry name" value="PLAC_motif_containing"/>
</dbReference>
<dbReference type="NCBIfam" id="TIGR01571">
    <property type="entry name" value="A_thal_Cys_rich"/>
    <property type="match status" value="1"/>
</dbReference>